<protein>
    <submittedName>
        <fullName evidence="3">Cell wall-active antibiotics response protein</fullName>
    </submittedName>
</protein>
<sequence>MGIRTTTTRLPTSQLLFGAVVILVGLLLLLETTGLVSTDRILSLAPMVVVAVGVWALVRSRFRNVVGPLVLIGIASAWQLVALGYAAVDQVVVFWPLLVIAFGLSVVLGQYRSRVRATDDAFTSAFAAFGGVEKRNTSTAFTGADLTALFGGTELDLRDARPAERPARVNAVAMFGGVEIIVPRDWNVELDVLPVLGGASDDRPRRERQHEEVDLVVTGFAAFGAVSVAD</sequence>
<organism evidence="3 4">
    <name type="scientific">Natronosalvus rutilus</name>
    <dbReference type="NCBI Taxonomy" id="2953753"/>
    <lineage>
        <taxon>Archaea</taxon>
        <taxon>Methanobacteriati</taxon>
        <taxon>Methanobacteriota</taxon>
        <taxon>Stenosarchaea group</taxon>
        <taxon>Halobacteria</taxon>
        <taxon>Halobacteriales</taxon>
        <taxon>Natrialbaceae</taxon>
        <taxon>Natronosalvus</taxon>
    </lineage>
</organism>
<dbReference type="Pfam" id="PF22570">
    <property type="entry name" value="LiaF-TM"/>
    <property type="match status" value="1"/>
</dbReference>
<gene>
    <name evidence="3" type="ORF">NGM29_00145</name>
</gene>
<feature type="domain" description="LiaF transmembrane" evidence="2">
    <location>
        <begin position="16"/>
        <end position="113"/>
    </location>
</feature>
<feature type="transmembrane region" description="Helical" evidence="1">
    <location>
        <begin position="12"/>
        <end position="29"/>
    </location>
</feature>
<evidence type="ECO:0000259" key="2">
    <source>
        <dbReference type="Pfam" id="PF22570"/>
    </source>
</evidence>
<dbReference type="PANTHER" id="PTHR40763:SF5">
    <property type="entry name" value="MEMBRANE PROTEIN"/>
    <property type="match status" value="1"/>
</dbReference>
<dbReference type="RefSeq" id="WP_254158259.1">
    <property type="nucleotide sequence ID" value="NZ_CP100355.1"/>
</dbReference>
<evidence type="ECO:0000256" key="1">
    <source>
        <dbReference type="SAM" id="Phobius"/>
    </source>
</evidence>
<reference evidence="3" key="1">
    <citation type="submission" date="2022-06" db="EMBL/GenBank/DDBJ databases">
        <title>Diverse halophilic archaea isolated from saline environments.</title>
        <authorList>
            <person name="Cui H.-L."/>
        </authorList>
    </citation>
    <scope>NUCLEOTIDE SEQUENCE</scope>
    <source>
        <strain evidence="3">WLHS1</strain>
    </source>
</reference>
<feature type="transmembrane region" description="Helical" evidence="1">
    <location>
        <begin position="93"/>
        <end position="111"/>
    </location>
</feature>
<keyword evidence="1" id="KW-1133">Transmembrane helix</keyword>
<accession>A0A9E7NB65</accession>
<keyword evidence="4" id="KW-1185">Reference proteome</keyword>
<dbReference type="InterPro" id="IPR054331">
    <property type="entry name" value="LiaF_TM"/>
</dbReference>
<dbReference type="GeneID" id="73288409"/>
<feature type="transmembrane region" description="Helical" evidence="1">
    <location>
        <begin position="65"/>
        <end position="87"/>
    </location>
</feature>
<proteinExistence type="predicted"/>
<name>A0A9E7NB65_9EURY</name>
<dbReference type="KEGG" id="sawl:NGM29_00145"/>
<feature type="transmembrane region" description="Helical" evidence="1">
    <location>
        <begin position="41"/>
        <end position="58"/>
    </location>
</feature>
<dbReference type="PANTHER" id="PTHR40763">
    <property type="entry name" value="MEMBRANE PROTEIN-RELATED"/>
    <property type="match status" value="1"/>
</dbReference>
<evidence type="ECO:0000313" key="3">
    <source>
        <dbReference type="EMBL" id="UTF53738.1"/>
    </source>
</evidence>
<evidence type="ECO:0000313" key="4">
    <source>
        <dbReference type="Proteomes" id="UP001056855"/>
    </source>
</evidence>
<keyword evidence="1" id="KW-0472">Membrane</keyword>
<dbReference type="AlphaFoldDB" id="A0A9E7NB65"/>
<dbReference type="Proteomes" id="UP001056855">
    <property type="component" value="Chromosome"/>
</dbReference>
<dbReference type="EMBL" id="CP100355">
    <property type="protein sequence ID" value="UTF53738.1"/>
    <property type="molecule type" value="Genomic_DNA"/>
</dbReference>
<keyword evidence="1" id="KW-0812">Transmembrane</keyword>